<evidence type="ECO:0000313" key="7">
    <source>
        <dbReference type="Proteomes" id="UP000612899"/>
    </source>
</evidence>
<dbReference type="GO" id="GO:0005829">
    <property type="term" value="C:cytosol"/>
    <property type="evidence" value="ECO:0007669"/>
    <property type="project" value="TreeGrafter"/>
</dbReference>
<evidence type="ECO:0000256" key="2">
    <source>
        <dbReference type="ARBA" id="ARBA00023125"/>
    </source>
</evidence>
<sequence length="227" mass="24017">MAVTWPAVSLLGRLAEPARAAMLSLGTKARFPAGRCMMRLGEPSGHAFLLIDGLVKVHGNDSGHEPLLAIRAGGDLVGEMGVLSAAGRSASVTTCSATMAHAISAADLRAFLCSQAEVSFALACLLADRLRWANQRRIDFAATDAASRVCRVLVALSDMYGRPAAEGLQLAVPLTQSEIASLAGVGLATVEKTLRALARDKILHRGYRRIVVSDPEELWRRADTGNS</sequence>
<keyword evidence="7" id="KW-1185">Reference proteome</keyword>
<dbReference type="CDD" id="cd00038">
    <property type="entry name" value="CAP_ED"/>
    <property type="match status" value="1"/>
</dbReference>
<dbReference type="EMBL" id="BONY01000001">
    <property type="protein sequence ID" value="GIH02260.1"/>
    <property type="molecule type" value="Genomic_DNA"/>
</dbReference>
<name>A0A8J3VD11_9ACTN</name>
<dbReference type="GO" id="GO:0003700">
    <property type="term" value="F:DNA-binding transcription factor activity"/>
    <property type="evidence" value="ECO:0007669"/>
    <property type="project" value="TreeGrafter"/>
</dbReference>
<feature type="domain" description="Cyclic nucleotide-binding" evidence="4">
    <location>
        <begin position="10"/>
        <end position="112"/>
    </location>
</feature>
<dbReference type="Proteomes" id="UP000612899">
    <property type="component" value="Unassembled WGS sequence"/>
</dbReference>
<evidence type="ECO:0000256" key="3">
    <source>
        <dbReference type="ARBA" id="ARBA00023163"/>
    </source>
</evidence>
<gene>
    <name evidence="6" type="ORF">Rhe02_03270</name>
</gene>
<dbReference type="InterPro" id="IPR036390">
    <property type="entry name" value="WH_DNA-bd_sf"/>
</dbReference>
<keyword evidence="2" id="KW-0238">DNA-binding</keyword>
<dbReference type="InterPro" id="IPR000595">
    <property type="entry name" value="cNMP-bd_dom"/>
</dbReference>
<dbReference type="Gene3D" id="2.60.120.10">
    <property type="entry name" value="Jelly Rolls"/>
    <property type="match status" value="1"/>
</dbReference>
<dbReference type="GO" id="GO:0003677">
    <property type="term" value="F:DNA binding"/>
    <property type="evidence" value="ECO:0007669"/>
    <property type="project" value="UniProtKB-KW"/>
</dbReference>
<reference evidence="6" key="1">
    <citation type="submission" date="2021-01" db="EMBL/GenBank/DDBJ databases">
        <title>Whole genome shotgun sequence of Rhizocola hellebori NBRC 109834.</title>
        <authorList>
            <person name="Komaki H."/>
            <person name="Tamura T."/>
        </authorList>
    </citation>
    <scope>NUCLEOTIDE SEQUENCE</scope>
    <source>
        <strain evidence="6">NBRC 109834</strain>
    </source>
</reference>
<keyword evidence="3" id="KW-0804">Transcription</keyword>
<dbReference type="Pfam" id="PF00027">
    <property type="entry name" value="cNMP_binding"/>
    <property type="match status" value="1"/>
</dbReference>
<dbReference type="SUPFAM" id="SSF51206">
    <property type="entry name" value="cAMP-binding domain-like"/>
    <property type="match status" value="1"/>
</dbReference>
<dbReference type="SMART" id="SM00419">
    <property type="entry name" value="HTH_CRP"/>
    <property type="match status" value="1"/>
</dbReference>
<proteinExistence type="predicted"/>
<protein>
    <submittedName>
        <fullName evidence="6">Crp/Fnr family transcriptional regulator</fullName>
    </submittedName>
</protein>
<dbReference type="InterPro" id="IPR018488">
    <property type="entry name" value="cNMP-bd_CS"/>
</dbReference>
<evidence type="ECO:0000313" key="6">
    <source>
        <dbReference type="EMBL" id="GIH02260.1"/>
    </source>
</evidence>
<accession>A0A8J3VD11</accession>
<dbReference type="SMART" id="SM00100">
    <property type="entry name" value="cNMP"/>
    <property type="match status" value="1"/>
</dbReference>
<dbReference type="PROSITE" id="PS50042">
    <property type="entry name" value="CNMP_BINDING_3"/>
    <property type="match status" value="1"/>
</dbReference>
<dbReference type="PROSITE" id="PS00889">
    <property type="entry name" value="CNMP_BINDING_2"/>
    <property type="match status" value="1"/>
</dbReference>
<dbReference type="InterPro" id="IPR014710">
    <property type="entry name" value="RmlC-like_jellyroll"/>
</dbReference>
<evidence type="ECO:0000259" key="5">
    <source>
        <dbReference type="PROSITE" id="PS51063"/>
    </source>
</evidence>
<organism evidence="6 7">
    <name type="scientific">Rhizocola hellebori</name>
    <dbReference type="NCBI Taxonomy" id="1392758"/>
    <lineage>
        <taxon>Bacteria</taxon>
        <taxon>Bacillati</taxon>
        <taxon>Actinomycetota</taxon>
        <taxon>Actinomycetes</taxon>
        <taxon>Micromonosporales</taxon>
        <taxon>Micromonosporaceae</taxon>
        <taxon>Rhizocola</taxon>
    </lineage>
</organism>
<dbReference type="InterPro" id="IPR050397">
    <property type="entry name" value="Env_Response_Regulators"/>
</dbReference>
<feature type="domain" description="HTH crp-type" evidence="5">
    <location>
        <begin position="143"/>
        <end position="216"/>
    </location>
</feature>
<dbReference type="PANTHER" id="PTHR24567:SF74">
    <property type="entry name" value="HTH-TYPE TRANSCRIPTIONAL REGULATOR ARCR"/>
    <property type="match status" value="1"/>
</dbReference>
<dbReference type="AlphaFoldDB" id="A0A8J3VD11"/>
<dbReference type="PANTHER" id="PTHR24567">
    <property type="entry name" value="CRP FAMILY TRANSCRIPTIONAL REGULATORY PROTEIN"/>
    <property type="match status" value="1"/>
</dbReference>
<dbReference type="InterPro" id="IPR012318">
    <property type="entry name" value="HTH_CRP"/>
</dbReference>
<dbReference type="PROSITE" id="PS51063">
    <property type="entry name" value="HTH_CRP_2"/>
    <property type="match status" value="1"/>
</dbReference>
<keyword evidence="1" id="KW-0805">Transcription regulation</keyword>
<evidence type="ECO:0000256" key="1">
    <source>
        <dbReference type="ARBA" id="ARBA00023015"/>
    </source>
</evidence>
<evidence type="ECO:0000259" key="4">
    <source>
        <dbReference type="PROSITE" id="PS50042"/>
    </source>
</evidence>
<dbReference type="Pfam" id="PF13545">
    <property type="entry name" value="HTH_Crp_2"/>
    <property type="match status" value="1"/>
</dbReference>
<dbReference type="SUPFAM" id="SSF46785">
    <property type="entry name" value="Winged helix' DNA-binding domain"/>
    <property type="match status" value="1"/>
</dbReference>
<dbReference type="InterPro" id="IPR018490">
    <property type="entry name" value="cNMP-bd_dom_sf"/>
</dbReference>
<comment type="caution">
    <text evidence="6">The sequence shown here is derived from an EMBL/GenBank/DDBJ whole genome shotgun (WGS) entry which is preliminary data.</text>
</comment>